<dbReference type="Pfam" id="PF00378">
    <property type="entry name" value="ECH_1"/>
    <property type="match status" value="1"/>
</dbReference>
<dbReference type="PANTHER" id="PTHR42964:SF1">
    <property type="entry name" value="POLYKETIDE BIOSYNTHESIS ENOYL-COA HYDRATASE PKSH-RELATED"/>
    <property type="match status" value="1"/>
</dbReference>
<dbReference type="AlphaFoldDB" id="A0A363NZA3"/>
<keyword evidence="3" id="KW-1185">Reference proteome</keyword>
<dbReference type="SUPFAM" id="SSF52096">
    <property type="entry name" value="ClpP/crotonase"/>
    <property type="match status" value="1"/>
</dbReference>
<dbReference type="RefSeq" id="WP_108632298.1">
    <property type="nucleotide sequence ID" value="NZ_QCXX01000001.1"/>
</dbReference>
<dbReference type="GO" id="GO:0016853">
    <property type="term" value="F:isomerase activity"/>
    <property type="evidence" value="ECO:0007669"/>
    <property type="project" value="UniProtKB-KW"/>
</dbReference>
<dbReference type="CDD" id="cd06558">
    <property type="entry name" value="crotonase-like"/>
    <property type="match status" value="1"/>
</dbReference>
<dbReference type="OrthoDB" id="9775794at2"/>
<gene>
    <name evidence="2" type="ORF">DCO56_03260</name>
</gene>
<dbReference type="InterPro" id="IPR051683">
    <property type="entry name" value="Enoyl-CoA_Hydratase/Isomerase"/>
</dbReference>
<protein>
    <submittedName>
        <fullName evidence="2">Enoyl-CoA hydratase/isomerase family protein</fullName>
    </submittedName>
</protein>
<evidence type="ECO:0000313" key="3">
    <source>
        <dbReference type="Proteomes" id="UP000250831"/>
    </source>
</evidence>
<keyword evidence="2" id="KW-0413">Isomerase</keyword>
<reference evidence="2 3" key="1">
    <citation type="submission" date="2018-04" db="EMBL/GenBank/DDBJ databases">
        <title>Sphingobacterium sp. M46 Genome.</title>
        <authorList>
            <person name="Cheng J."/>
            <person name="Li Y."/>
        </authorList>
    </citation>
    <scope>NUCLEOTIDE SEQUENCE [LARGE SCALE GENOMIC DNA]</scope>
    <source>
        <strain evidence="2 3">M46</strain>
    </source>
</reference>
<name>A0A363NZA3_9SPHI</name>
<dbReference type="InterPro" id="IPR001753">
    <property type="entry name" value="Enoyl-CoA_hydra/iso"/>
</dbReference>
<sequence length="258" mass="28621">MEKLNFIKIRREQHVFILILARPEKRNAFSPTMVSEIAYALEVANSDPEVRLVQVEAEGPVFCAGMDLKAFEDPTVDIGNPGIPKVGKSLAELFAQLNKPSICVVRGDVIAGGFLIALSCTYLFATPDVRFTLPEVKIGLFPFQVLALLLEYMPERRAMDLCIRGGSFSAAEALEKQLLYAVLEPGEAELEVLKDAIVANAPLAISRGFEALRHLKKNPQADNYAFLLDELAKLRETADFQEGMAAMRDKRKGHWKNS</sequence>
<evidence type="ECO:0000256" key="1">
    <source>
        <dbReference type="ARBA" id="ARBA00005254"/>
    </source>
</evidence>
<evidence type="ECO:0000313" key="2">
    <source>
        <dbReference type="EMBL" id="PUV26001.1"/>
    </source>
</evidence>
<dbReference type="Proteomes" id="UP000250831">
    <property type="component" value="Unassembled WGS sequence"/>
</dbReference>
<dbReference type="Gene3D" id="3.90.226.10">
    <property type="entry name" value="2-enoyl-CoA Hydratase, Chain A, domain 1"/>
    <property type="match status" value="1"/>
</dbReference>
<dbReference type="PANTHER" id="PTHR42964">
    <property type="entry name" value="ENOYL-COA HYDRATASE"/>
    <property type="match status" value="1"/>
</dbReference>
<dbReference type="InterPro" id="IPR029045">
    <property type="entry name" value="ClpP/crotonase-like_dom_sf"/>
</dbReference>
<proteinExistence type="inferred from homology"/>
<comment type="similarity">
    <text evidence="1">Belongs to the enoyl-CoA hydratase/isomerase family.</text>
</comment>
<comment type="caution">
    <text evidence="2">The sequence shown here is derived from an EMBL/GenBank/DDBJ whole genome shotgun (WGS) entry which is preliminary data.</text>
</comment>
<accession>A0A363NZA3</accession>
<organism evidence="2 3">
    <name type="scientific">Sphingobacterium athyrii</name>
    <dbReference type="NCBI Taxonomy" id="2152717"/>
    <lineage>
        <taxon>Bacteria</taxon>
        <taxon>Pseudomonadati</taxon>
        <taxon>Bacteroidota</taxon>
        <taxon>Sphingobacteriia</taxon>
        <taxon>Sphingobacteriales</taxon>
        <taxon>Sphingobacteriaceae</taxon>
        <taxon>Sphingobacterium</taxon>
    </lineage>
</organism>
<dbReference type="GO" id="GO:0008300">
    <property type="term" value="P:isoprenoid catabolic process"/>
    <property type="evidence" value="ECO:0007669"/>
    <property type="project" value="TreeGrafter"/>
</dbReference>
<dbReference type="EMBL" id="QCXX01000001">
    <property type="protein sequence ID" value="PUV26001.1"/>
    <property type="molecule type" value="Genomic_DNA"/>
</dbReference>